<evidence type="ECO:0000256" key="4">
    <source>
        <dbReference type="ARBA" id="ARBA00022692"/>
    </source>
</evidence>
<dbReference type="GO" id="GO:0008381">
    <property type="term" value="F:mechanosensitive monoatomic ion channel activity"/>
    <property type="evidence" value="ECO:0007669"/>
    <property type="project" value="UniProtKB-ARBA"/>
</dbReference>
<evidence type="ECO:0000256" key="5">
    <source>
        <dbReference type="ARBA" id="ARBA00022989"/>
    </source>
</evidence>
<keyword evidence="5 8" id="KW-1133">Transmembrane helix</keyword>
<feature type="domain" description="DUF3772" evidence="10">
    <location>
        <begin position="138"/>
        <end position="188"/>
    </location>
</feature>
<keyword evidence="3" id="KW-1003">Cell membrane</keyword>
<feature type="transmembrane region" description="Helical" evidence="8">
    <location>
        <begin position="252"/>
        <end position="272"/>
    </location>
</feature>
<comment type="similarity">
    <text evidence="2">Belongs to the MscS (TC 1.A.23) family.</text>
</comment>
<dbReference type="InterPro" id="IPR022249">
    <property type="entry name" value="DUF3772"/>
</dbReference>
<feature type="transmembrane region" description="Helical" evidence="8">
    <location>
        <begin position="596"/>
        <end position="625"/>
    </location>
</feature>
<feature type="transmembrane region" description="Helical" evidence="8">
    <location>
        <begin position="333"/>
        <end position="352"/>
    </location>
</feature>
<dbReference type="Pfam" id="PF12607">
    <property type="entry name" value="DUF3772"/>
    <property type="match status" value="1"/>
</dbReference>
<evidence type="ECO:0000256" key="6">
    <source>
        <dbReference type="ARBA" id="ARBA00023136"/>
    </source>
</evidence>
<feature type="domain" description="Mechanosensitive ion channel MscS C-terminal" evidence="11">
    <location>
        <begin position="688"/>
        <end position="769"/>
    </location>
</feature>
<dbReference type="InterPro" id="IPR023408">
    <property type="entry name" value="MscS_beta-dom_sf"/>
</dbReference>
<evidence type="ECO:0000256" key="1">
    <source>
        <dbReference type="ARBA" id="ARBA00004651"/>
    </source>
</evidence>
<keyword evidence="4 8" id="KW-0812">Transmembrane</keyword>
<evidence type="ECO:0000313" key="13">
    <source>
        <dbReference type="Proteomes" id="UP000698242"/>
    </source>
</evidence>
<evidence type="ECO:0000256" key="8">
    <source>
        <dbReference type="SAM" id="Phobius"/>
    </source>
</evidence>
<dbReference type="SUPFAM" id="SSF50182">
    <property type="entry name" value="Sm-like ribonucleoproteins"/>
    <property type="match status" value="1"/>
</dbReference>
<dbReference type="EC" id="2.1.2.11" evidence="12"/>
<feature type="transmembrane region" description="Helical" evidence="8">
    <location>
        <begin position="216"/>
        <end position="232"/>
    </location>
</feature>
<evidence type="ECO:0000313" key="12">
    <source>
        <dbReference type="EMBL" id="KAF0677538.1"/>
    </source>
</evidence>
<dbReference type="EMBL" id="APKE01000001">
    <property type="protein sequence ID" value="KAF0677538.1"/>
    <property type="molecule type" value="Genomic_DNA"/>
</dbReference>
<dbReference type="SUPFAM" id="SSF82861">
    <property type="entry name" value="Mechanosensitive channel protein MscS (YggB), transmembrane region"/>
    <property type="match status" value="1"/>
</dbReference>
<dbReference type="InterPro" id="IPR010920">
    <property type="entry name" value="LSM_dom_sf"/>
</dbReference>
<feature type="transmembrane region" description="Helical" evidence="8">
    <location>
        <begin position="567"/>
        <end position="590"/>
    </location>
</feature>
<dbReference type="Gene3D" id="1.10.287.1260">
    <property type="match status" value="1"/>
</dbReference>
<feature type="transmembrane region" description="Helical" evidence="8">
    <location>
        <begin position="292"/>
        <end position="312"/>
    </location>
</feature>
<comment type="subcellular location">
    <subcellularLocation>
        <location evidence="1">Cell membrane</location>
        <topology evidence="1">Multi-pass membrane protein</topology>
    </subcellularLocation>
</comment>
<dbReference type="RefSeq" id="WP_159963517.1">
    <property type="nucleotide sequence ID" value="NZ_APKE01000001.1"/>
</dbReference>
<keyword evidence="13" id="KW-1185">Reference proteome</keyword>
<evidence type="ECO:0000259" key="10">
    <source>
        <dbReference type="Pfam" id="PF12607"/>
    </source>
</evidence>
<feature type="transmembrane region" description="Helical" evidence="8">
    <location>
        <begin position="411"/>
        <end position="432"/>
    </location>
</feature>
<evidence type="ECO:0000259" key="9">
    <source>
        <dbReference type="Pfam" id="PF00924"/>
    </source>
</evidence>
<feature type="domain" description="Mechanosensitive ion channel MscS" evidence="9">
    <location>
        <begin position="612"/>
        <end position="679"/>
    </location>
</feature>
<dbReference type="Pfam" id="PF00924">
    <property type="entry name" value="MS_channel_2nd"/>
    <property type="match status" value="1"/>
</dbReference>
<feature type="transmembrane region" description="Helical" evidence="8">
    <location>
        <begin position="480"/>
        <end position="501"/>
    </location>
</feature>
<feature type="transmembrane region" description="Helical" evidence="8">
    <location>
        <begin position="529"/>
        <end position="546"/>
    </location>
</feature>
<feature type="transmembrane region" description="Helical" evidence="8">
    <location>
        <begin position="438"/>
        <end position="459"/>
    </location>
</feature>
<dbReference type="PANTHER" id="PTHR30347">
    <property type="entry name" value="POTASSIUM CHANNEL RELATED"/>
    <property type="match status" value="1"/>
</dbReference>
<sequence>MTIQFSRLRAVLVACVLAIAALYPAVILAQSEPAQSSQAPTADSAAWAILADRAEGIIESGDSSEEALTRLREELVVFRQQFLEAQDANASRIATLGNQIAALGPEPAEGDPAEPEEIAARRSELEAQMARLQAPGLRAEEAYNRANGLVAEIDITLRERQASALRKQGPSPLNPALWPEAWSVFTKSLLDLKDEIVVSTSTGEQREQLKQHLPQILFYLVIAAALVLRGRVWMEQLTLAIYSGRRFQGTGVAAFLASLFQVIVPVLGMIALRQAFLASGLLGLRGQILAEALPAVGVILFSGLWLGGRLFPRSENEPTPLALRHEQRIEGRWYLSLLGLLLSLLLLVGRLAEFDSYSDGVTAVLLFPLIVATGLIVARVGMLISAAVVYTHDDSDPAPADRGYLQRAFGLVGKLTILSGIAGPVLAAAGYLNAGVALIFPTVLTLALLGTLALLNILVRDIYALLRGRSPEDAAEALTPILVSFVLVLLSLPLFALIWGARVTDLWEVWTRFQEGFAVGETRISPSDFLTFVIVFAIGYIVTRLLQSTLKVNILPKTRMDTGGRNAITAGVGYIGIFAASIAAITTAGIDLSSLAIVAGALSVGIGFGLQNIVSNFVSGIILLIERPISEGDWIEVGGQMGYVRDISVRSTRIETFDRTDVIVPNADFVSGTVTNWTRGNLVGRCLVPVGVAYGSDTRQVEQILLEIAKDHPMVVLNPPPAVLLLGFGADSLNFEIRAILRDVNFVMSVASDMNHEIVRRFAAAGIEIPFAQRDLWLRNPEVLAPRGAGPANGEPAAPARAPAAPVRDNDGDGGQGAIPDGMEGR</sequence>
<feature type="transmembrane region" description="Helical" evidence="8">
    <location>
        <begin position="364"/>
        <end position="390"/>
    </location>
</feature>
<gene>
    <name evidence="12" type="primary">kefA</name>
    <name evidence="12" type="ORF">PMES_00043</name>
</gene>
<reference evidence="12" key="1">
    <citation type="submission" date="2013-03" db="EMBL/GenBank/DDBJ databases">
        <title>Genome Sequence of the Profundibacterium mesophilum strain KAUST100406-0324T from Red Sea, a novel genus in the family Rhodobacteraceae.</title>
        <authorList>
            <person name="Essack M."/>
            <person name="Alam I."/>
            <person name="Lafi F."/>
            <person name="Alawi W."/>
            <person name="Kamanu F."/>
            <person name="Al-Suwailem A."/>
            <person name="Lee O.O."/>
            <person name="Xu Y."/>
            <person name="Bajic V."/>
            <person name="Qian P.-Y."/>
            <person name="Archer J."/>
        </authorList>
    </citation>
    <scope>NUCLEOTIDE SEQUENCE</scope>
    <source>
        <strain evidence="12">KAUST100406-0324</strain>
    </source>
</reference>
<accession>A0A921NXJ7</accession>
<dbReference type="Pfam" id="PF21082">
    <property type="entry name" value="MS_channel_3rd"/>
    <property type="match status" value="1"/>
</dbReference>
<feature type="region of interest" description="Disordered" evidence="7">
    <location>
        <begin position="785"/>
        <end position="826"/>
    </location>
</feature>
<dbReference type="InterPro" id="IPR006685">
    <property type="entry name" value="MscS_channel_2nd"/>
</dbReference>
<dbReference type="InterPro" id="IPR052702">
    <property type="entry name" value="MscS-like_channel"/>
</dbReference>
<proteinExistence type="inferred from homology"/>
<name>A0A921NXJ7_9RHOB</name>
<dbReference type="Gene3D" id="3.30.70.100">
    <property type="match status" value="1"/>
</dbReference>
<dbReference type="GO" id="GO:0003864">
    <property type="term" value="F:3-methyl-2-oxobutanoate hydroxymethyltransferase activity"/>
    <property type="evidence" value="ECO:0007669"/>
    <property type="project" value="UniProtKB-EC"/>
</dbReference>
<keyword evidence="12" id="KW-0808">Transferase</keyword>
<dbReference type="AlphaFoldDB" id="A0A921NXJ7"/>
<evidence type="ECO:0000256" key="7">
    <source>
        <dbReference type="SAM" id="MobiDB-lite"/>
    </source>
</evidence>
<dbReference type="Gene3D" id="2.30.30.60">
    <property type="match status" value="1"/>
</dbReference>
<dbReference type="InterPro" id="IPR011066">
    <property type="entry name" value="MscS_channel_C_sf"/>
</dbReference>
<keyword evidence="6 8" id="KW-0472">Membrane</keyword>
<dbReference type="InterPro" id="IPR049278">
    <property type="entry name" value="MS_channel_C"/>
</dbReference>
<dbReference type="PANTHER" id="PTHR30347:SF1">
    <property type="entry name" value="MECHANOSENSITIVE CHANNEL MSCK"/>
    <property type="match status" value="1"/>
</dbReference>
<comment type="caution">
    <text evidence="12">The sequence shown here is derived from an EMBL/GenBank/DDBJ whole genome shotgun (WGS) entry which is preliminary data.</text>
</comment>
<evidence type="ECO:0000256" key="2">
    <source>
        <dbReference type="ARBA" id="ARBA00008017"/>
    </source>
</evidence>
<evidence type="ECO:0000256" key="3">
    <source>
        <dbReference type="ARBA" id="ARBA00022475"/>
    </source>
</evidence>
<dbReference type="InterPro" id="IPR011014">
    <property type="entry name" value="MscS_channel_TM-2"/>
</dbReference>
<dbReference type="OrthoDB" id="9799209at2"/>
<protein>
    <submittedName>
        <fullName evidence="12">Potassium efflux system KEFA</fullName>
        <ecNumber evidence="12">2.1.2.11</ecNumber>
    </submittedName>
</protein>
<dbReference type="GO" id="GO:0005886">
    <property type="term" value="C:plasma membrane"/>
    <property type="evidence" value="ECO:0007669"/>
    <property type="project" value="UniProtKB-SubCell"/>
</dbReference>
<organism evidence="12 13">
    <name type="scientific">Profundibacterium mesophilum KAUST100406-0324</name>
    <dbReference type="NCBI Taxonomy" id="1037889"/>
    <lineage>
        <taxon>Bacteria</taxon>
        <taxon>Pseudomonadati</taxon>
        <taxon>Pseudomonadota</taxon>
        <taxon>Alphaproteobacteria</taxon>
        <taxon>Rhodobacterales</taxon>
        <taxon>Roseobacteraceae</taxon>
        <taxon>Profundibacterium</taxon>
    </lineage>
</organism>
<feature type="compositionally biased region" description="Low complexity" evidence="7">
    <location>
        <begin position="785"/>
        <end position="806"/>
    </location>
</feature>
<dbReference type="Proteomes" id="UP000698242">
    <property type="component" value="Unassembled WGS sequence"/>
</dbReference>
<dbReference type="SUPFAM" id="SSF82689">
    <property type="entry name" value="Mechanosensitive channel protein MscS (YggB), C-terminal domain"/>
    <property type="match status" value="1"/>
</dbReference>
<evidence type="ECO:0000259" key="11">
    <source>
        <dbReference type="Pfam" id="PF21082"/>
    </source>
</evidence>